<dbReference type="RefSeq" id="XP_018135332.1">
    <property type="nucleotide sequence ID" value="XM_018270044.2"/>
</dbReference>
<dbReference type="OrthoDB" id="5403729at2759"/>
<dbReference type="Pfam" id="PF07426">
    <property type="entry name" value="Dynactin_p22"/>
    <property type="match status" value="1"/>
</dbReference>
<dbReference type="GO" id="GO:0005869">
    <property type="term" value="C:dynactin complex"/>
    <property type="evidence" value="ECO:0007669"/>
    <property type="project" value="InterPro"/>
</dbReference>
<gene>
    <name evidence="1" type="ORF">VE01_00513</name>
</gene>
<proteinExistence type="predicted"/>
<reference evidence="2" key="2">
    <citation type="journal article" date="2018" name="Nat. Commun.">
        <title>Extreme sensitivity to ultraviolet light in the fungal pathogen causing white-nose syndrome of bats.</title>
        <authorList>
            <person name="Palmer J.M."/>
            <person name="Drees K.P."/>
            <person name="Foster J.T."/>
            <person name="Lindner D.L."/>
        </authorList>
    </citation>
    <scope>NUCLEOTIDE SEQUENCE [LARGE SCALE GENOMIC DNA]</scope>
    <source>
        <strain evidence="2">UAMH 10579</strain>
    </source>
</reference>
<accession>A0A2P2SXP2</accession>
<dbReference type="Proteomes" id="UP000091956">
    <property type="component" value="Unassembled WGS sequence"/>
</dbReference>
<reference evidence="1 2" key="1">
    <citation type="submission" date="2016-03" db="EMBL/GenBank/DDBJ databases">
        <title>Comparative genomics of Pseudogymnoascus destructans, the fungus causing white-nose syndrome of bats.</title>
        <authorList>
            <person name="Palmer J.M."/>
            <person name="Drees K.P."/>
            <person name="Foster J.T."/>
            <person name="Lindner D.L."/>
        </authorList>
    </citation>
    <scope>NUCLEOTIDE SEQUENCE [LARGE SCALE GENOMIC DNA]</scope>
    <source>
        <strain evidence="1 2">UAMH 10579</strain>
    </source>
</reference>
<dbReference type="GO" id="GO:0061640">
    <property type="term" value="P:cytoskeleton-dependent cytokinesis"/>
    <property type="evidence" value="ECO:0007669"/>
    <property type="project" value="InterPro"/>
</dbReference>
<evidence type="ECO:0000313" key="2">
    <source>
        <dbReference type="Proteomes" id="UP000091956"/>
    </source>
</evidence>
<dbReference type="EMBL" id="KV460206">
    <property type="protein sequence ID" value="OBU01600.1"/>
    <property type="molecule type" value="Genomic_DNA"/>
</dbReference>
<name>A0A2P2SXP2_9PEZI</name>
<sequence>MDHDADDTARLTLDLLEARLRQAEYTIYGHLDGNANSRKRKSVAERLHELEKGLDVITAKSKVAQDLLKLRARHPDLFYSPDSEVPPSLLDLPSKSAIVLSSAASFPLTASSLTSIRDTPIPEAERSAKIIATRPQVSELEALQAAQTKTIASLKERTAAVLQRWYSVDILQSGEHWAEIEGRIDTMEQGVRRAEIARQEEEATG</sequence>
<dbReference type="AlphaFoldDB" id="A0A2P2SXP2"/>
<organism evidence="1 2">
    <name type="scientific">Pseudogymnoascus verrucosus</name>
    <dbReference type="NCBI Taxonomy" id="342668"/>
    <lineage>
        <taxon>Eukaryota</taxon>
        <taxon>Fungi</taxon>
        <taxon>Dikarya</taxon>
        <taxon>Ascomycota</taxon>
        <taxon>Pezizomycotina</taxon>
        <taxon>Leotiomycetes</taxon>
        <taxon>Thelebolales</taxon>
        <taxon>Thelebolaceae</taxon>
        <taxon>Pseudogymnoascus</taxon>
    </lineage>
</organism>
<keyword evidence="2" id="KW-1185">Reference proteome</keyword>
<dbReference type="GeneID" id="28833899"/>
<dbReference type="InterPro" id="IPR009991">
    <property type="entry name" value="DCTN3"/>
</dbReference>
<evidence type="ECO:0000313" key="1">
    <source>
        <dbReference type="EMBL" id="OBU01600.1"/>
    </source>
</evidence>
<protein>
    <submittedName>
        <fullName evidence="1">Uncharacterized protein</fullName>
    </submittedName>
</protein>